<sequence length="361" mass="40910">MQQTLPNIKDFTKPELIQAITAMGEPAYRAAQLHQWLFSHRIRSFEDITIINLALRRKLASIYSIRTATLDDCRREYRDDHEIPTTKFLIRMADDETVEAVLIPSENRITACISSQAGCSLRCTFCATGKMGFTRNLTSGEMTDQVWLLNDYLTAHHEKTITNIVFMGMGEPLLNMPHVLDAIETLSNHSYRYSISQRKISISTVGIIPRIDLLARSSHKVKLAVSLHSAIQENRESLMPAAREYPLPALRKSLAEYNRLTGQPVTLVYMLLRDINDTPEDARVLVKFAKSLFCKINLIDYNAIVNIKFKPVYTGKRELFLRSLLDSGLQVTVRKSHGASINAACGQLVTESRQHLPEEPH</sequence>
<dbReference type="GO" id="GO:0030488">
    <property type="term" value="P:tRNA methylation"/>
    <property type="evidence" value="ECO:0007669"/>
    <property type="project" value="UniProtKB-UniRule"/>
</dbReference>
<dbReference type="SFLD" id="SFLDG01062">
    <property type="entry name" value="methyltransferase_(Class_A)"/>
    <property type="match status" value="1"/>
</dbReference>
<keyword evidence="12 14" id="KW-0411">Iron-sulfur</keyword>
<keyword evidence="4 14" id="KW-0963">Cytoplasm</keyword>
<evidence type="ECO:0000256" key="4">
    <source>
        <dbReference type="ARBA" id="ARBA00022490"/>
    </source>
</evidence>
<protein>
    <recommendedName>
        <fullName evidence="14">Probable dual-specificity RNA methyltransferase RlmN</fullName>
        <ecNumber evidence="14">2.1.1.192</ecNumber>
    </recommendedName>
    <alternativeName>
        <fullName evidence="14">23S rRNA (adenine(2503)-C(2))-methyltransferase</fullName>
    </alternativeName>
    <alternativeName>
        <fullName evidence="14">23S rRNA m2A2503 methyltransferase</fullName>
    </alternativeName>
    <alternativeName>
        <fullName evidence="14">Ribosomal RNA large subunit methyltransferase N</fullName>
    </alternativeName>
    <alternativeName>
        <fullName evidence="14">tRNA (adenine(37)-C(2))-methyltransferase</fullName>
    </alternativeName>
    <alternativeName>
        <fullName evidence="14">tRNA m2A37 methyltransferase</fullName>
    </alternativeName>
</protein>
<feature type="domain" description="Radical SAM core" evidence="15">
    <location>
        <begin position="105"/>
        <end position="340"/>
    </location>
</feature>
<proteinExistence type="inferred from homology"/>
<dbReference type="Gene3D" id="1.10.150.530">
    <property type="match status" value="1"/>
</dbReference>
<evidence type="ECO:0000256" key="1">
    <source>
        <dbReference type="ARBA" id="ARBA00004496"/>
    </source>
</evidence>
<evidence type="ECO:0000256" key="7">
    <source>
        <dbReference type="ARBA" id="ARBA00022679"/>
    </source>
</evidence>
<dbReference type="SFLD" id="SFLDS00029">
    <property type="entry name" value="Radical_SAM"/>
    <property type="match status" value="1"/>
</dbReference>
<dbReference type="InterPro" id="IPR040072">
    <property type="entry name" value="Methyltransferase_A"/>
</dbReference>
<keyword evidence="17" id="KW-1185">Reference proteome</keyword>
<evidence type="ECO:0000256" key="8">
    <source>
        <dbReference type="ARBA" id="ARBA00022691"/>
    </source>
</evidence>
<feature type="binding site" evidence="14">
    <location>
        <position position="302"/>
    </location>
    <ligand>
        <name>S-adenosyl-L-methionine</name>
        <dbReference type="ChEBI" id="CHEBI:59789"/>
    </ligand>
</feature>
<feature type="active site" description="S-methylcysteine intermediate" evidence="14">
    <location>
        <position position="345"/>
    </location>
</feature>
<evidence type="ECO:0000256" key="2">
    <source>
        <dbReference type="ARBA" id="ARBA00007544"/>
    </source>
</evidence>
<name>A0A101J599_CHLLI</name>
<evidence type="ECO:0000313" key="16">
    <source>
        <dbReference type="EMBL" id="KUL20460.1"/>
    </source>
</evidence>
<evidence type="ECO:0000256" key="6">
    <source>
        <dbReference type="ARBA" id="ARBA00022603"/>
    </source>
</evidence>
<keyword evidence="10 14" id="KW-0479">Metal-binding</keyword>
<keyword evidence="9 14" id="KW-0819">tRNA processing</keyword>
<dbReference type="InterPro" id="IPR013785">
    <property type="entry name" value="Aldolase_TIM"/>
</dbReference>
<dbReference type="GO" id="GO:0046872">
    <property type="term" value="F:metal ion binding"/>
    <property type="evidence" value="ECO:0007669"/>
    <property type="project" value="UniProtKB-KW"/>
</dbReference>
<comment type="similarity">
    <text evidence="2 14">Belongs to the radical SAM superfamily. RlmN family.</text>
</comment>
<dbReference type="PROSITE" id="PS51918">
    <property type="entry name" value="RADICAL_SAM"/>
    <property type="match status" value="1"/>
</dbReference>
<comment type="caution">
    <text evidence="16">The sequence shown here is derived from an EMBL/GenBank/DDBJ whole genome shotgun (WGS) entry which is preliminary data.</text>
</comment>
<evidence type="ECO:0000256" key="5">
    <source>
        <dbReference type="ARBA" id="ARBA00022552"/>
    </source>
</evidence>
<comment type="function">
    <text evidence="14">Specifically methylates position 2 of adenine 2503 in 23S rRNA and position 2 of adenine 37 in tRNAs.</text>
</comment>
<dbReference type="GO" id="GO:0000049">
    <property type="term" value="F:tRNA binding"/>
    <property type="evidence" value="ECO:0007669"/>
    <property type="project" value="UniProtKB-UniRule"/>
</dbReference>
<evidence type="ECO:0000256" key="12">
    <source>
        <dbReference type="ARBA" id="ARBA00023014"/>
    </source>
</evidence>
<dbReference type="Gene3D" id="3.20.20.70">
    <property type="entry name" value="Aldolase class I"/>
    <property type="match status" value="1"/>
</dbReference>
<keyword evidence="7 14" id="KW-0808">Transferase</keyword>
<dbReference type="NCBIfam" id="TIGR00048">
    <property type="entry name" value="rRNA_mod_RlmN"/>
    <property type="match status" value="1"/>
</dbReference>
<dbReference type="InterPro" id="IPR007197">
    <property type="entry name" value="rSAM"/>
</dbReference>
<keyword evidence="5 14" id="KW-0698">rRNA processing</keyword>
<feature type="binding site" evidence="14">
    <location>
        <position position="123"/>
    </location>
    <ligand>
        <name>[4Fe-4S] cluster</name>
        <dbReference type="ChEBI" id="CHEBI:49883"/>
        <note>4Fe-4S-S-AdoMet</note>
    </ligand>
</feature>
<feature type="active site" description="Proton acceptor" evidence="14">
    <location>
        <position position="99"/>
    </location>
</feature>
<comment type="catalytic activity">
    <reaction evidence="14">
        <text>adenosine(37) in tRNA + 2 reduced [2Fe-2S]-[ferredoxin] + 2 S-adenosyl-L-methionine = 2-methyladenosine(37) in tRNA + 5'-deoxyadenosine + L-methionine + 2 oxidized [2Fe-2S]-[ferredoxin] + S-adenosyl-L-homocysteine</text>
        <dbReference type="Rhea" id="RHEA:43332"/>
        <dbReference type="Rhea" id="RHEA-COMP:10000"/>
        <dbReference type="Rhea" id="RHEA-COMP:10001"/>
        <dbReference type="Rhea" id="RHEA-COMP:10162"/>
        <dbReference type="Rhea" id="RHEA-COMP:10485"/>
        <dbReference type="ChEBI" id="CHEBI:17319"/>
        <dbReference type="ChEBI" id="CHEBI:33737"/>
        <dbReference type="ChEBI" id="CHEBI:33738"/>
        <dbReference type="ChEBI" id="CHEBI:57844"/>
        <dbReference type="ChEBI" id="CHEBI:57856"/>
        <dbReference type="ChEBI" id="CHEBI:59789"/>
        <dbReference type="ChEBI" id="CHEBI:74411"/>
        <dbReference type="ChEBI" id="CHEBI:74497"/>
        <dbReference type="EC" id="2.1.1.192"/>
    </reaction>
</comment>
<dbReference type="Proteomes" id="UP000053937">
    <property type="component" value="Unassembled WGS sequence"/>
</dbReference>
<comment type="cofactor">
    <cofactor evidence="14">
        <name>[4Fe-4S] cluster</name>
        <dbReference type="ChEBI" id="CHEBI:49883"/>
    </cofactor>
    <text evidence="14">Binds 1 [4Fe-4S] cluster. The cluster is coordinated with 3 cysteines and an exchangeable S-adenosyl-L-methionine.</text>
</comment>
<feature type="binding site" evidence="14">
    <location>
        <position position="126"/>
    </location>
    <ligand>
        <name>[4Fe-4S] cluster</name>
        <dbReference type="ChEBI" id="CHEBI:49883"/>
        <note>4Fe-4S-S-AdoMet</note>
    </ligand>
</feature>
<dbReference type="EMBL" id="LMBR01000226">
    <property type="protein sequence ID" value="KUL20460.1"/>
    <property type="molecule type" value="Genomic_DNA"/>
</dbReference>
<feature type="binding site" evidence="14">
    <location>
        <position position="119"/>
    </location>
    <ligand>
        <name>[4Fe-4S] cluster</name>
        <dbReference type="ChEBI" id="CHEBI:49883"/>
        <note>4Fe-4S-S-AdoMet</note>
    </ligand>
</feature>
<dbReference type="GO" id="GO:0051539">
    <property type="term" value="F:4 iron, 4 sulfur cluster binding"/>
    <property type="evidence" value="ECO:0007669"/>
    <property type="project" value="UniProtKB-UniRule"/>
</dbReference>
<dbReference type="GO" id="GO:0070475">
    <property type="term" value="P:rRNA base methylation"/>
    <property type="evidence" value="ECO:0007669"/>
    <property type="project" value="UniProtKB-UniRule"/>
</dbReference>
<dbReference type="PANTHER" id="PTHR30544">
    <property type="entry name" value="23S RRNA METHYLTRANSFERASE"/>
    <property type="match status" value="1"/>
</dbReference>
<comment type="subcellular location">
    <subcellularLocation>
        <location evidence="1 14">Cytoplasm</location>
    </subcellularLocation>
</comment>
<evidence type="ECO:0000256" key="3">
    <source>
        <dbReference type="ARBA" id="ARBA00022485"/>
    </source>
</evidence>
<dbReference type="GO" id="GO:0070040">
    <property type="term" value="F:rRNA (adenine(2503)-C2-)-methyltransferase activity"/>
    <property type="evidence" value="ECO:0007669"/>
    <property type="project" value="UniProtKB-UniRule"/>
</dbReference>
<dbReference type="HAMAP" id="MF_01849">
    <property type="entry name" value="RNA_methyltr_RlmN"/>
    <property type="match status" value="1"/>
</dbReference>
<keyword evidence="6 14" id="KW-0489">Methyltransferase</keyword>
<comment type="caution">
    <text evidence="14">Lacks conserved residue(s) required for the propagation of feature annotation.</text>
</comment>
<evidence type="ECO:0000256" key="14">
    <source>
        <dbReference type="HAMAP-Rule" id="MF_01849"/>
    </source>
</evidence>
<dbReference type="InterPro" id="IPR027492">
    <property type="entry name" value="RNA_MTrfase_RlmN"/>
</dbReference>
<keyword evidence="13 14" id="KW-1015">Disulfide bond</keyword>
<dbReference type="AlphaFoldDB" id="A0A101J599"/>
<dbReference type="Pfam" id="PF21016">
    <property type="entry name" value="RlmN_N"/>
    <property type="match status" value="1"/>
</dbReference>
<keyword evidence="8 14" id="KW-0949">S-adenosyl-L-methionine</keyword>
<comment type="catalytic activity">
    <reaction evidence="14">
        <text>adenosine(2503) in 23S rRNA + 2 reduced [2Fe-2S]-[ferredoxin] + 2 S-adenosyl-L-methionine = 2-methyladenosine(2503) in 23S rRNA + 5'-deoxyadenosine + L-methionine + 2 oxidized [2Fe-2S]-[ferredoxin] + S-adenosyl-L-homocysteine</text>
        <dbReference type="Rhea" id="RHEA:42916"/>
        <dbReference type="Rhea" id="RHEA-COMP:10000"/>
        <dbReference type="Rhea" id="RHEA-COMP:10001"/>
        <dbReference type="Rhea" id="RHEA-COMP:10152"/>
        <dbReference type="Rhea" id="RHEA-COMP:10282"/>
        <dbReference type="ChEBI" id="CHEBI:17319"/>
        <dbReference type="ChEBI" id="CHEBI:33737"/>
        <dbReference type="ChEBI" id="CHEBI:33738"/>
        <dbReference type="ChEBI" id="CHEBI:57844"/>
        <dbReference type="ChEBI" id="CHEBI:57856"/>
        <dbReference type="ChEBI" id="CHEBI:59789"/>
        <dbReference type="ChEBI" id="CHEBI:74411"/>
        <dbReference type="ChEBI" id="CHEBI:74497"/>
        <dbReference type="EC" id="2.1.1.192"/>
    </reaction>
</comment>
<dbReference type="SUPFAM" id="SSF102114">
    <property type="entry name" value="Radical SAM enzymes"/>
    <property type="match status" value="1"/>
</dbReference>
<evidence type="ECO:0000256" key="10">
    <source>
        <dbReference type="ARBA" id="ARBA00022723"/>
    </source>
</evidence>
<evidence type="ECO:0000256" key="9">
    <source>
        <dbReference type="ARBA" id="ARBA00022694"/>
    </source>
</evidence>
<evidence type="ECO:0000256" key="11">
    <source>
        <dbReference type="ARBA" id="ARBA00023004"/>
    </source>
</evidence>
<accession>A0A101J599</accession>
<dbReference type="GO" id="GO:0005737">
    <property type="term" value="C:cytoplasm"/>
    <property type="evidence" value="ECO:0007669"/>
    <property type="project" value="UniProtKB-SubCell"/>
</dbReference>
<dbReference type="OrthoDB" id="9793973at2"/>
<dbReference type="SFLD" id="SFLDF00275">
    <property type="entry name" value="adenosine_C2_methyltransferase"/>
    <property type="match status" value="1"/>
</dbReference>
<feature type="binding site" evidence="14">
    <location>
        <begin position="226"/>
        <end position="228"/>
    </location>
    <ligand>
        <name>S-adenosyl-L-methionine</name>
        <dbReference type="ChEBI" id="CHEBI:59789"/>
    </ligand>
</feature>
<reference evidence="16 17" key="1">
    <citation type="submission" date="2015-10" db="EMBL/GenBank/DDBJ databases">
        <title>Draft Genome Sequence of Chlorobium limicola strain Frasassi Growing under Artificial Lighting in the Frasassi Cave System.</title>
        <authorList>
            <person name="Mansor M."/>
            <person name="Macalady J."/>
        </authorList>
    </citation>
    <scope>NUCLEOTIDE SEQUENCE [LARGE SCALE GENOMIC DNA]</scope>
    <source>
        <strain evidence="16 17">Frasassi</strain>
    </source>
</reference>
<feature type="binding site" evidence="14">
    <location>
        <begin position="170"/>
        <end position="171"/>
    </location>
    <ligand>
        <name>S-adenosyl-L-methionine</name>
        <dbReference type="ChEBI" id="CHEBI:59789"/>
    </ligand>
</feature>
<dbReference type="InterPro" id="IPR058240">
    <property type="entry name" value="rSAM_sf"/>
</dbReference>
<dbReference type="GO" id="GO:0019843">
    <property type="term" value="F:rRNA binding"/>
    <property type="evidence" value="ECO:0007669"/>
    <property type="project" value="UniProtKB-UniRule"/>
</dbReference>
<dbReference type="Pfam" id="PF04055">
    <property type="entry name" value="Radical_SAM"/>
    <property type="match status" value="1"/>
</dbReference>
<dbReference type="RefSeq" id="WP_059139536.1">
    <property type="nucleotide sequence ID" value="NZ_LMBR01000226.1"/>
</dbReference>
<dbReference type="InterPro" id="IPR004383">
    <property type="entry name" value="rRNA_lsu_MTrfase_RlmN/Cfr"/>
</dbReference>
<evidence type="ECO:0000313" key="17">
    <source>
        <dbReference type="Proteomes" id="UP000053937"/>
    </source>
</evidence>
<dbReference type="PANTHER" id="PTHR30544:SF5">
    <property type="entry name" value="RADICAL SAM CORE DOMAIN-CONTAINING PROTEIN"/>
    <property type="match status" value="1"/>
</dbReference>
<dbReference type="InterPro" id="IPR048641">
    <property type="entry name" value="RlmN_N"/>
</dbReference>
<feature type="binding site" evidence="14">
    <location>
        <position position="203"/>
    </location>
    <ligand>
        <name>S-adenosyl-L-methionine</name>
        <dbReference type="ChEBI" id="CHEBI:59789"/>
    </ligand>
</feature>
<dbReference type="EC" id="2.1.1.192" evidence="14"/>
<gene>
    <name evidence="14" type="primary">rlmN</name>
    <name evidence="16" type="ORF">ASB62_08870</name>
</gene>
<dbReference type="PIRSF" id="PIRSF006004">
    <property type="entry name" value="CHP00048"/>
    <property type="match status" value="1"/>
</dbReference>
<keyword evidence="3 14" id="KW-0004">4Fe-4S</keyword>
<dbReference type="CDD" id="cd01335">
    <property type="entry name" value="Radical_SAM"/>
    <property type="match status" value="1"/>
</dbReference>
<evidence type="ECO:0000256" key="13">
    <source>
        <dbReference type="ARBA" id="ARBA00023157"/>
    </source>
</evidence>
<keyword evidence="11 14" id="KW-0408">Iron</keyword>
<organism evidence="16 17">
    <name type="scientific">Chlorobium limicola</name>
    <dbReference type="NCBI Taxonomy" id="1092"/>
    <lineage>
        <taxon>Bacteria</taxon>
        <taxon>Pseudomonadati</taxon>
        <taxon>Chlorobiota</taxon>
        <taxon>Chlorobiia</taxon>
        <taxon>Chlorobiales</taxon>
        <taxon>Chlorobiaceae</taxon>
        <taxon>Chlorobium/Pelodictyon group</taxon>
        <taxon>Chlorobium</taxon>
    </lineage>
</organism>
<evidence type="ECO:0000259" key="15">
    <source>
        <dbReference type="PROSITE" id="PS51918"/>
    </source>
</evidence>
<dbReference type="GO" id="GO:0002935">
    <property type="term" value="F:tRNA (adenine(37)-C2)-methyltransferase activity"/>
    <property type="evidence" value="ECO:0007669"/>
    <property type="project" value="UniProtKB-UniRule"/>
</dbReference>
<comment type="miscellaneous">
    <text evidence="14">Reaction proceeds by a ping-pong mechanism involving intermediate methylation of a conserved cysteine residue.</text>
</comment>